<evidence type="ECO:0000313" key="2">
    <source>
        <dbReference type="Proteomes" id="UP000038830"/>
    </source>
</evidence>
<organism evidence="1 2">
    <name type="scientific">Cyberlindnera jadinii (strain ATCC 18201 / CBS 1600 / BCRC 20928 / JCM 3617 / NBRC 0987 / NRRL Y-1542)</name>
    <name type="common">Torula yeast</name>
    <name type="synonym">Candida utilis</name>
    <dbReference type="NCBI Taxonomy" id="983966"/>
    <lineage>
        <taxon>Eukaryota</taxon>
        <taxon>Fungi</taxon>
        <taxon>Dikarya</taxon>
        <taxon>Ascomycota</taxon>
        <taxon>Saccharomycotina</taxon>
        <taxon>Saccharomycetes</taxon>
        <taxon>Phaffomycetales</taxon>
        <taxon>Phaffomycetaceae</taxon>
        <taxon>Cyberlindnera</taxon>
    </lineage>
</organism>
<dbReference type="AlphaFoldDB" id="A0A0H5C766"/>
<proteinExistence type="predicted"/>
<name>A0A0H5C766_CYBJN</name>
<dbReference type="EMBL" id="CDQK01000005">
    <property type="protein sequence ID" value="CEP23747.1"/>
    <property type="molecule type" value="Genomic_DNA"/>
</dbReference>
<accession>A0A0H5C766</accession>
<gene>
    <name evidence="1" type="ORF">BN1211_4403</name>
</gene>
<reference evidence="2" key="1">
    <citation type="journal article" date="2015" name="J. Biotechnol.">
        <title>The structure of the Cyberlindnera jadinii genome and its relation to Candida utilis analyzed by the occurrence of single nucleotide polymorphisms.</title>
        <authorList>
            <person name="Rupp O."/>
            <person name="Brinkrolf K."/>
            <person name="Buerth C."/>
            <person name="Kunigo M."/>
            <person name="Schneider J."/>
            <person name="Jaenicke S."/>
            <person name="Goesmann A."/>
            <person name="Puehler A."/>
            <person name="Jaeger K.-E."/>
            <person name="Ernst J.F."/>
        </authorList>
    </citation>
    <scope>NUCLEOTIDE SEQUENCE [LARGE SCALE GENOMIC DNA]</scope>
    <source>
        <strain evidence="2">ATCC 18201 / CBS 1600 / BCRC 20928 / JCM 3617 / NBRC 0987 / NRRL Y-1542</strain>
    </source>
</reference>
<evidence type="ECO:0000313" key="1">
    <source>
        <dbReference type="EMBL" id="CEP23747.1"/>
    </source>
</evidence>
<protein>
    <submittedName>
        <fullName evidence="1">Uncharacterized protein</fullName>
    </submittedName>
</protein>
<sequence>MPSFTEATEENNHIDNGQYSYMDELMSWTCQKINNPQYSCESDLSDTMTLLDYPICTPNDDDRSLCRTGMELHDDVFHYHIRVPTASHHSCIRYISEAIHFESDLFSIVDLRTEFEESRISNKEKRTGIQFDEYSDVVLFNYQTCVKSNETSPVTFSTKETLHKSCLKMSTHVTDPH</sequence>
<dbReference type="Proteomes" id="UP000038830">
    <property type="component" value="Unassembled WGS sequence"/>
</dbReference>